<feature type="transmembrane region" description="Helical" evidence="1">
    <location>
        <begin position="14"/>
        <end position="38"/>
    </location>
</feature>
<accession>A0A8S5P1E7</accession>
<keyword evidence="1" id="KW-0472">Membrane</keyword>
<evidence type="ECO:0000256" key="1">
    <source>
        <dbReference type="SAM" id="Phobius"/>
    </source>
</evidence>
<organism evidence="2">
    <name type="scientific">Siphoviridae sp. ctiMP24</name>
    <dbReference type="NCBI Taxonomy" id="2825621"/>
    <lineage>
        <taxon>Viruses</taxon>
        <taxon>Duplodnaviria</taxon>
        <taxon>Heunggongvirae</taxon>
        <taxon>Uroviricota</taxon>
        <taxon>Caudoviricetes</taxon>
    </lineage>
</organism>
<reference evidence="2" key="1">
    <citation type="journal article" date="2021" name="Proc. Natl. Acad. Sci. U.S.A.">
        <title>A Catalog of Tens of Thousands of Viruses from Human Metagenomes Reveals Hidden Associations with Chronic Diseases.</title>
        <authorList>
            <person name="Tisza M.J."/>
            <person name="Buck C.B."/>
        </authorList>
    </citation>
    <scope>NUCLEOTIDE SEQUENCE</scope>
    <source>
        <strain evidence="2">CtiMP24</strain>
    </source>
</reference>
<sequence length="49" mass="5787">MTLSAKLYTRFQNIIHFFIPLSFILPIDISSNLVYYICMESFFPCTSIF</sequence>
<keyword evidence="1" id="KW-0812">Transmembrane</keyword>
<keyword evidence="1" id="KW-1133">Transmembrane helix</keyword>
<protein>
    <submittedName>
        <fullName evidence="2">Uncharacterized protein</fullName>
    </submittedName>
</protein>
<name>A0A8S5P1E7_9CAUD</name>
<proteinExistence type="predicted"/>
<evidence type="ECO:0000313" key="2">
    <source>
        <dbReference type="EMBL" id="DAE00044.1"/>
    </source>
</evidence>
<dbReference type="EMBL" id="BK015297">
    <property type="protein sequence ID" value="DAE00044.1"/>
    <property type="molecule type" value="Genomic_DNA"/>
</dbReference>